<comment type="caution">
    <text evidence="3">The sequence shown here is derived from an EMBL/GenBank/DDBJ whole genome shotgun (WGS) entry which is preliminary data.</text>
</comment>
<dbReference type="EMBL" id="JBHLZU010000014">
    <property type="protein sequence ID" value="MFB9905595.1"/>
    <property type="molecule type" value="Genomic_DNA"/>
</dbReference>
<evidence type="ECO:0008006" key="5">
    <source>
        <dbReference type="Google" id="ProtNLM"/>
    </source>
</evidence>
<keyword evidence="2" id="KW-0732">Signal</keyword>
<reference evidence="3 4" key="1">
    <citation type="submission" date="2024-09" db="EMBL/GenBank/DDBJ databases">
        <authorList>
            <person name="Sun Q."/>
            <person name="Mori K."/>
        </authorList>
    </citation>
    <scope>NUCLEOTIDE SEQUENCE [LARGE SCALE GENOMIC DNA]</scope>
    <source>
        <strain evidence="3 4">TBRC 7907</strain>
    </source>
</reference>
<feature type="region of interest" description="Disordered" evidence="1">
    <location>
        <begin position="340"/>
        <end position="361"/>
    </location>
</feature>
<dbReference type="InterPro" id="IPR036440">
    <property type="entry name" value="Peptidase_C15-like_sf"/>
</dbReference>
<dbReference type="SUPFAM" id="SSF53182">
    <property type="entry name" value="Pyrrolidone carboxyl peptidase (pyroglutamate aminopeptidase)"/>
    <property type="match status" value="1"/>
</dbReference>
<feature type="signal peptide" evidence="2">
    <location>
        <begin position="1"/>
        <end position="29"/>
    </location>
</feature>
<evidence type="ECO:0000313" key="4">
    <source>
        <dbReference type="Proteomes" id="UP001589693"/>
    </source>
</evidence>
<proteinExistence type="predicted"/>
<evidence type="ECO:0000256" key="1">
    <source>
        <dbReference type="SAM" id="MobiDB-lite"/>
    </source>
</evidence>
<dbReference type="Proteomes" id="UP001589693">
    <property type="component" value="Unassembled WGS sequence"/>
</dbReference>
<name>A0ABV5ZYY2_9PSEU</name>
<gene>
    <name evidence="3" type="ORF">ACFFQA_16810</name>
</gene>
<keyword evidence="4" id="KW-1185">Reference proteome</keyword>
<dbReference type="Gene3D" id="3.40.630.20">
    <property type="entry name" value="Peptidase C15, pyroglutamyl peptidase I-like"/>
    <property type="match status" value="1"/>
</dbReference>
<evidence type="ECO:0000256" key="2">
    <source>
        <dbReference type="SAM" id="SignalP"/>
    </source>
</evidence>
<accession>A0ABV5ZYY2</accession>
<feature type="chain" id="PRO_5045101049" description="Pyroglutamyl peptidase" evidence="2">
    <location>
        <begin position="30"/>
        <end position="424"/>
    </location>
</feature>
<protein>
    <recommendedName>
        <fullName evidence="5">Pyroglutamyl peptidase</fullName>
    </recommendedName>
</protein>
<dbReference type="RefSeq" id="WP_377852898.1">
    <property type="nucleotide sequence ID" value="NZ_JBHLZU010000014.1"/>
</dbReference>
<feature type="region of interest" description="Disordered" evidence="1">
    <location>
        <begin position="274"/>
        <end position="296"/>
    </location>
</feature>
<sequence>MRRRTTRTTLGLAVLLAAGATGIPGTASALPSCYDTAARPTVEEQRLEAKLTEGGPAVGPELVKRAGFSDSVSRFSRQLCEQRSASQAAKFVEQEGNKLWRQAVTRAQGAPHAHDVDDDRPLYWARLHLTKTVRQWKPAFPLSSTQRADLVRRADRASRGLNDAALSSEAGVRRVLVSGFDPFHLDDGNVRHSNPSGTVALQLDGRTVTTPTGKVVFQAAVLPVSWSAFDEGIVEQFFGEAMKQRVMPDAFVTISQGSWEDAFDIERWAGRWRGGAADNNDAKATGPAPATKGRPQPATEFIETTLPHQKMVDAGTGPYKVALNPFFCEWKVGKPVGTEPDCRGDEPTPGAKAAQGGGGDYLSNESMYRANRLRVGFGAKKLMGGHLHTPILALPVDPAALTDADFESRRRVIADQVRALLSAM</sequence>
<evidence type="ECO:0000313" key="3">
    <source>
        <dbReference type="EMBL" id="MFB9905595.1"/>
    </source>
</evidence>
<organism evidence="3 4">
    <name type="scientific">Allokutzneria oryzae</name>
    <dbReference type="NCBI Taxonomy" id="1378989"/>
    <lineage>
        <taxon>Bacteria</taxon>
        <taxon>Bacillati</taxon>
        <taxon>Actinomycetota</taxon>
        <taxon>Actinomycetes</taxon>
        <taxon>Pseudonocardiales</taxon>
        <taxon>Pseudonocardiaceae</taxon>
        <taxon>Allokutzneria</taxon>
    </lineage>
</organism>